<keyword evidence="1 5" id="KW-0285">Flavoprotein</keyword>
<dbReference type="PANTHER" id="PTHR46972:SF1">
    <property type="entry name" value="FAD DEPENDENT OXIDOREDUCTASE DOMAIN-CONTAINING PROTEIN"/>
    <property type="match status" value="1"/>
</dbReference>
<feature type="binding site" evidence="5">
    <location>
        <position position="304"/>
    </location>
    <ligand>
        <name>FAD</name>
        <dbReference type="ChEBI" id="CHEBI:57692"/>
    </ligand>
</feature>
<dbReference type="HAMAP" id="MF_00845">
    <property type="entry name" value="TetX_monooxygenase"/>
    <property type="match status" value="1"/>
</dbReference>
<dbReference type="InterPro" id="IPR002938">
    <property type="entry name" value="FAD-bd"/>
</dbReference>
<protein>
    <recommendedName>
        <fullName evidence="5">Flavin-dependent monooxygenase</fullName>
    </recommendedName>
    <alternativeName>
        <fullName evidence="5">TetX monooxygenase</fullName>
        <shortName evidence="5">TetX</shortName>
        <ecNumber evidence="5">1.14.13.-</ecNumber>
    </alternativeName>
</protein>
<dbReference type="EMBL" id="BSSA01000001">
    <property type="protein sequence ID" value="GLW68267.1"/>
    <property type="molecule type" value="Genomic_DNA"/>
</dbReference>
<dbReference type="RefSeq" id="WP_285733049.1">
    <property type="nucleotide sequence ID" value="NZ_BSSA01000001.1"/>
</dbReference>
<feature type="binding site" evidence="5">
    <location>
        <position position="52"/>
    </location>
    <ligand>
        <name>FAD</name>
        <dbReference type="ChEBI" id="CHEBI:57692"/>
    </ligand>
</feature>
<dbReference type="Proteomes" id="UP001165041">
    <property type="component" value="Unassembled WGS sequence"/>
</dbReference>
<comment type="catalytic activity">
    <reaction evidence="5">
        <text>a tetracycline + NADPH + O2 + H(+) = an 11a-hydroxytetracycline + NADP(+) + H2O</text>
        <dbReference type="Rhea" id="RHEA:61444"/>
        <dbReference type="ChEBI" id="CHEBI:15377"/>
        <dbReference type="ChEBI" id="CHEBI:15378"/>
        <dbReference type="ChEBI" id="CHEBI:15379"/>
        <dbReference type="ChEBI" id="CHEBI:57783"/>
        <dbReference type="ChEBI" id="CHEBI:58349"/>
        <dbReference type="ChEBI" id="CHEBI:144644"/>
        <dbReference type="ChEBI" id="CHEBI:144645"/>
    </reaction>
</comment>
<keyword evidence="5" id="KW-0521">NADP</keyword>
<feature type="domain" description="FAD-binding" evidence="6">
    <location>
        <begin position="10"/>
        <end position="175"/>
    </location>
</feature>
<dbReference type="AlphaFoldDB" id="A0A9W6V0H6"/>
<dbReference type="InterPro" id="IPR036188">
    <property type="entry name" value="FAD/NAD-bd_sf"/>
</dbReference>
<dbReference type="InterPro" id="IPR043683">
    <property type="entry name" value="TetX_monooxygenase"/>
</dbReference>
<keyword evidence="2 5" id="KW-0274">FAD</keyword>
<feature type="binding site" evidence="5">
    <location>
        <position position="110"/>
    </location>
    <ligand>
        <name>FAD</name>
        <dbReference type="ChEBI" id="CHEBI:57692"/>
    </ligand>
</feature>
<evidence type="ECO:0000313" key="8">
    <source>
        <dbReference type="Proteomes" id="UP001165041"/>
    </source>
</evidence>
<comment type="function">
    <text evidence="5">An FAD-requiring monooxygenase active on some tetracycline antibiotic derivatives, which leads to their inactivation. Hydroxylates carbon 11a of tetracycline and some analogs.</text>
</comment>
<comment type="caution">
    <text evidence="7">The sequence shown here is derived from an EMBL/GenBank/DDBJ whole genome shotgun (WGS) entry which is preliminary data.</text>
</comment>
<name>A0A9W6V0H6_9ACTN</name>
<dbReference type="GO" id="GO:0071949">
    <property type="term" value="F:FAD binding"/>
    <property type="evidence" value="ECO:0007669"/>
    <property type="project" value="InterPro"/>
</dbReference>
<organism evidence="7 8">
    <name type="scientific">Kitasatospora phosalacinea</name>
    <dbReference type="NCBI Taxonomy" id="2065"/>
    <lineage>
        <taxon>Bacteria</taxon>
        <taxon>Bacillati</taxon>
        <taxon>Actinomycetota</taxon>
        <taxon>Actinomycetes</taxon>
        <taxon>Kitasatosporales</taxon>
        <taxon>Streptomycetaceae</taxon>
        <taxon>Kitasatospora</taxon>
    </lineage>
</organism>
<feature type="domain" description="FAD-binding" evidence="6">
    <location>
        <begin position="291"/>
        <end position="346"/>
    </location>
</feature>
<evidence type="ECO:0000256" key="3">
    <source>
        <dbReference type="ARBA" id="ARBA00023002"/>
    </source>
</evidence>
<comment type="subcellular location">
    <subcellularLocation>
        <location evidence="5">Cytoplasm</location>
    </subcellularLocation>
</comment>
<comment type="domain">
    <text evidence="5">Consists of an N-terminal FAD-binding domain with a Rossman fold and a C-terminal substrate-binding domain.</text>
</comment>
<keyword evidence="5" id="KW-0963">Cytoplasm</keyword>
<dbReference type="Gene3D" id="3.50.50.60">
    <property type="entry name" value="FAD/NAD(P)-binding domain"/>
    <property type="match status" value="1"/>
</dbReference>
<feature type="binding site" evidence="5">
    <location>
        <position position="45"/>
    </location>
    <ligand>
        <name>NADPH</name>
        <dbReference type="ChEBI" id="CHEBI:57783"/>
    </ligand>
</feature>
<accession>A0A9W6V0H6</accession>
<sequence length="381" mass="41315">MTTTAPTPRIAVIGAGPGGLTCARILQRHGIAVTVHDRDHGPDARDQGGTLDLHEDNGQIALREAGLLDEFFRLSRPEAQEMRQLDATTGEIGFHHVPEDGERVKPEIDRGQLRDLLLGSLAPGTVRWGRTLRSVEGPAAGPRRLHFADGTVTEADLVIGADGARSRVRRALSPATPRYTGISFLEAWFHDVDRRHPDLAALVGPGSAAAADGERALFAQRSSGDHLRVYAIQRVPADWIAAAGRTVQDTEGVRALLLDRYRHWSPSLRRLLTDNDGRYVDRPIHALPVPHTWRHDPAVTLLGDAAHLMPPLGVGVNLAMLDACELALALARHDTAAEAVRAYEAVMLPRSTDMQRLLDGAAEGLLSAEPHQQEHAPSGTR</sequence>
<evidence type="ECO:0000259" key="6">
    <source>
        <dbReference type="Pfam" id="PF01494"/>
    </source>
</evidence>
<dbReference type="EC" id="1.14.13.-" evidence="5"/>
<evidence type="ECO:0000256" key="4">
    <source>
        <dbReference type="ARBA" id="ARBA00023033"/>
    </source>
</evidence>
<dbReference type="PRINTS" id="PR00420">
    <property type="entry name" value="RNGMNOXGNASE"/>
</dbReference>
<evidence type="ECO:0000313" key="7">
    <source>
        <dbReference type="EMBL" id="GLW68267.1"/>
    </source>
</evidence>
<dbReference type="SUPFAM" id="SSF51905">
    <property type="entry name" value="FAD/NAD(P)-binding domain"/>
    <property type="match status" value="1"/>
</dbReference>
<dbReference type="GO" id="GO:0004497">
    <property type="term" value="F:monooxygenase activity"/>
    <property type="evidence" value="ECO:0007669"/>
    <property type="project" value="UniProtKB-UniRule"/>
</dbReference>
<keyword evidence="3 5" id="KW-0560">Oxidoreductase</keyword>
<evidence type="ECO:0000256" key="2">
    <source>
        <dbReference type="ARBA" id="ARBA00022827"/>
    </source>
</evidence>
<keyword evidence="5" id="KW-0547">Nucleotide-binding</keyword>
<comment type="cofactor">
    <cofactor evidence="5">
        <name>FAD</name>
        <dbReference type="ChEBI" id="CHEBI:57692"/>
    </cofactor>
</comment>
<evidence type="ECO:0000256" key="5">
    <source>
        <dbReference type="HAMAP-Rule" id="MF_00845"/>
    </source>
</evidence>
<evidence type="ECO:0000256" key="1">
    <source>
        <dbReference type="ARBA" id="ARBA00022630"/>
    </source>
</evidence>
<comment type="similarity">
    <text evidence="5">Belongs to the aromatic-ring hydroxylase family. TetX subfamily.</text>
</comment>
<dbReference type="GO" id="GO:0046677">
    <property type="term" value="P:response to antibiotic"/>
    <property type="evidence" value="ECO:0007669"/>
    <property type="project" value="InterPro"/>
</dbReference>
<gene>
    <name evidence="7" type="ORF">Kpho02_05660</name>
</gene>
<dbReference type="Pfam" id="PF01494">
    <property type="entry name" value="FAD_binding_3"/>
    <property type="match status" value="2"/>
</dbReference>
<keyword evidence="4 5" id="KW-0503">Monooxygenase</keyword>
<comment type="subunit">
    <text evidence="5">Monomer.</text>
</comment>
<reference evidence="7" key="1">
    <citation type="submission" date="2023-02" db="EMBL/GenBank/DDBJ databases">
        <title>Kitasatospora phosalacinea NBRC 14627.</title>
        <authorList>
            <person name="Ichikawa N."/>
            <person name="Sato H."/>
            <person name="Tonouchi N."/>
        </authorList>
    </citation>
    <scope>NUCLEOTIDE SEQUENCE</scope>
    <source>
        <strain evidence="7">NBRC 14627</strain>
    </source>
</reference>
<dbReference type="PANTHER" id="PTHR46972">
    <property type="entry name" value="MONOOXYGENASE ASQM-RELATED"/>
    <property type="match status" value="1"/>
</dbReference>
<proteinExistence type="inferred from homology"/>
<dbReference type="GO" id="GO:0005737">
    <property type="term" value="C:cytoplasm"/>
    <property type="evidence" value="ECO:0007669"/>
    <property type="project" value="UniProtKB-SubCell"/>
</dbReference>